<evidence type="ECO:0000256" key="1">
    <source>
        <dbReference type="ARBA" id="ARBA00022679"/>
    </source>
</evidence>
<dbReference type="EMBL" id="BAABME010005409">
    <property type="protein sequence ID" value="GAA0165537.1"/>
    <property type="molecule type" value="Genomic_DNA"/>
</dbReference>
<dbReference type="SUPFAM" id="SSF53098">
    <property type="entry name" value="Ribonuclease H-like"/>
    <property type="match status" value="1"/>
</dbReference>
<name>A0AAV3QTY5_LITER</name>
<dbReference type="GO" id="GO:0003964">
    <property type="term" value="F:RNA-directed DNA polymerase activity"/>
    <property type="evidence" value="ECO:0007669"/>
    <property type="project" value="UniProtKB-KW"/>
</dbReference>
<dbReference type="GO" id="GO:0004523">
    <property type="term" value="F:RNA-DNA hybrid ribonuclease activity"/>
    <property type="evidence" value="ECO:0007669"/>
    <property type="project" value="InterPro"/>
</dbReference>
<dbReference type="InterPro" id="IPR012337">
    <property type="entry name" value="RNaseH-like_sf"/>
</dbReference>
<dbReference type="InterPro" id="IPR041373">
    <property type="entry name" value="RT_RNaseH"/>
</dbReference>
<evidence type="ECO:0000313" key="8">
    <source>
        <dbReference type="EMBL" id="GAA0165537.1"/>
    </source>
</evidence>
<organism evidence="8 9">
    <name type="scientific">Lithospermum erythrorhizon</name>
    <name type="common">Purple gromwell</name>
    <name type="synonym">Lithospermum officinale var. erythrorhizon</name>
    <dbReference type="NCBI Taxonomy" id="34254"/>
    <lineage>
        <taxon>Eukaryota</taxon>
        <taxon>Viridiplantae</taxon>
        <taxon>Streptophyta</taxon>
        <taxon>Embryophyta</taxon>
        <taxon>Tracheophyta</taxon>
        <taxon>Spermatophyta</taxon>
        <taxon>Magnoliopsida</taxon>
        <taxon>eudicotyledons</taxon>
        <taxon>Gunneridae</taxon>
        <taxon>Pentapetalae</taxon>
        <taxon>asterids</taxon>
        <taxon>lamiids</taxon>
        <taxon>Boraginales</taxon>
        <taxon>Boraginaceae</taxon>
        <taxon>Boraginoideae</taxon>
        <taxon>Lithospermeae</taxon>
        <taxon>Lithospermum</taxon>
    </lineage>
</organism>
<dbReference type="SUPFAM" id="SSF56672">
    <property type="entry name" value="DNA/RNA polymerases"/>
    <property type="match status" value="1"/>
</dbReference>
<dbReference type="PROSITE" id="PS50879">
    <property type="entry name" value="RNASE_H_1"/>
    <property type="match status" value="1"/>
</dbReference>
<evidence type="ECO:0000256" key="3">
    <source>
        <dbReference type="ARBA" id="ARBA00022722"/>
    </source>
</evidence>
<dbReference type="Pfam" id="PF17917">
    <property type="entry name" value="RT_RNaseH"/>
    <property type="match status" value="1"/>
</dbReference>
<dbReference type="GO" id="GO:0003676">
    <property type="term" value="F:nucleic acid binding"/>
    <property type="evidence" value="ECO:0007669"/>
    <property type="project" value="InterPro"/>
</dbReference>
<dbReference type="InterPro" id="IPR002156">
    <property type="entry name" value="RNaseH_domain"/>
</dbReference>
<sequence>MTPNELNYLPIEKLCLALIFTIQKLKHYFQAHTVNLISKANPIKYVMSKPVLSDRLARWYLQLQQFEIVYAPQKAIKGQVLVDFLANHPLPAEWELCDEIPDEDVLNVEVIPPWQMYFDGVVHQEGVRAGVVFITPQQDLLHYSFSLSHKCSNNIAEYQALILRLESTADLNIPQLEIYGDSQLVIKQLT</sequence>
<reference evidence="8 9" key="1">
    <citation type="submission" date="2024-01" db="EMBL/GenBank/DDBJ databases">
        <title>The complete chloroplast genome sequence of Lithospermum erythrorhizon: insights into the phylogenetic relationship among Boraginaceae species and the maternal lineages of purple gromwells.</title>
        <authorList>
            <person name="Okada T."/>
            <person name="Watanabe K."/>
        </authorList>
    </citation>
    <scope>NUCLEOTIDE SEQUENCE [LARGE SCALE GENOMIC DNA]</scope>
</reference>
<proteinExistence type="predicted"/>
<keyword evidence="3" id="KW-0540">Nuclease</keyword>
<dbReference type="Proteomes" id="UP001454036">
    <property type="component" value="Unassembled WGS sequence"/>
</dbReference>
<dbReference type="PANTHER" id="PTHR48475:SF1">
    <property type="entry name" value="RNASE H TYPE-1 DOMAIN-CONTAINING PROTEIN"/>
    <property type="match status" value="1"/>
</dbReference>
<keyword evidence="4" id="KW-0255">Endonuclease</keyword>
<dbReference type="PANTHER" id="PTHR48475">
    <property type="entry name" value="RIBONUCLEASE H"/>
    <property type="match status" value="1"/>
</dbReference>
<evidence type="ECO:0000256" key="6">
    <source>
        <dbReference type="ARBA" id="ARBA00022918"/>
    </source>
</evidence>
<dbReference type="AlphaFoldDB" id="A0AAV3QTY5"/>
<dbReference type="Pfam" id="PF13456">
    <property type="entry name" value="RVT_3"/>
    <property type="match status" value="1"/>
</dbReference>
<accession>A0AAV3QTY5</accession>
<dbReference type="InterPro" id="IPR036397">
    <property type="entry name" value="RNaseH_sf"/>
</dbReference>
<keyword evidence="5" id="KW-0378">Hydrolase</keyword>
<evidence type="ECO:0000256" key="5">
    <source>
        <dbReference type="ARBA" id="ARBA00022801"/>
    </source>
</evidence>
<protein>
    <recommendedName>
        <fullName evidence="7">RNase H type-1 domain-containing protein</fullName>
    </recommendedName>
</protein>
<dbReference type="InterPro" id="IPR043502">
    <property type="entry name" value="DNA/RNA_pol_sf"/>
</dbReference>
<feature type="domain" description="RNase H type-1" evidence="7">
    <location>
        <begin position="116"/>
        <end position="190"/>
    </location>
</feature>
<keyword evidence="9" id="KW-1185">Reference proteome</keyword>
<evidence type="ECO:0000256" key="2">
    <source>
        <dbReference type="ARBA" id="ARBA00022695"/>
    </source>
</evidence>
<dbReference type="Gene3D" id="3.30.420.10">
    <property type="entry name" value="Ribonuclease H-like superfamily/Ribonuclease H"/>
    <property type="match status" value="1"/>
</dbReference>
<keyword evidence="6" id="KW-0695">RNA-directed DNA polymerase</keyword>
<comment type="caution">
    <text evidence="8">The sequence shown here is derived from an EMBL/GenBank/DDBJ whole genome shotgun (WGS) entry which is preliminary data.</text>
</comment>
<evidence type="ECO:0000259" key="7">
    <source>
        <dbReference type="PROSITE" id="PS50879"/>
    </source>
</evidence>
<keyword evidence="1" id="KW-0808">Transferase</keyword>
<keyword evidence="2" id="KW-0548">Nucleotidyltransferase</keyword>
<gene>
    <name evidence="8" type="ORF">LIER_20918</name>
</gene>
<evidence type="ECO:0000313" key="9">
    <source>
        <dbReference type="Proteomes" id="UP001454036"/>
    </source>
</evidence>
<evidence type="ECO:0000256" key="4">
    <source>
        <dbReference type="ARBA" id="ARBA00022759"/>
    </source>
</evidence>